<dbReference type="AlphaFoldDB" id="A0A6A4Z3M0"/>
<accession>A0A6A4Z3M0</accession>
<gene>
    <name evidence="2" type="ORF">AaE_015164</name>
</gene>
<name>A0A6A4Z3M0_APHAT</name>
<evidence type="ECO:0000256" key="1">
    <source>
        <dbReference type="SAM" id="MobiDB-lite"/>
    </source>
</evidence>
<dbReference type="EMBL" id="VJMI01020556">
    <property type="protein sequence ID" value="KAF0703982.1"/>
    <property type="molecule type" value="Genomic_DNA"/>
</dbReference>
<sequence length="295" mass="32996">MSTSAAAVLFGFDRMMLKRRVNATMVKSVESLRPSTSPPYTTNASLVNFIRVCIENSQHEHHIPDTTSSIIFVKQCGMLCPPTPPTCHCKRLLDVGLVHFRVKNSRFTVISDMVAIASTALAECKNVHCQWFEMTGIYPLSLDDITSKILRDKPGAKPPRTKMQATVPVETRVIVLLRTQGIDIDVARVVCINESLIQAITQRTSAPKAMTLGFTAETKKVEREAELKAKKKVLAHKKVAIAHAKKKAQEHRRETIVRKLMSSESTRKPIRRKRSNSQNGEVIEVLRSSTPMKLV</sequence>
<comment type="caution">
    <text evidence="2">The sequence shown here is derived from an EMBL/GenBank/DDBJ whole genome shotgun (WGS) entry which is preliminary data.</text>
</comment>
<evidence type="ECO:0000313" key="3">
    <source>
        <dbReference type="Proteomes" id="UP000469452"/>
    </source>
</evidence>
<dbReference type="Proteomes" id="UP000469452">
    <property type="component" value="Unassembled WGS sequence"/>
</dbReference>
<evidence type="ECO:0000313" key="2">
    <source>
        <dbReference type="EMBL" id="KAF0703982.1"/>
    </source>
</evidence>
<reference evidence="2 3" key="1">
    <citation type="submission" date="2019-06" db="EMBL/GenBank/DDBJ databases">
        <title>Genomics analysis of Aphanomyces spp. identifies a new class of oomycete effector associated with host adaptation.</title>
        <authorList>
            <person name="Gaulin E."/>
        </authorList>
    </citation>
    <scope>NUCLEOTIDE SEQUENCE [LARGE SCALE GENOMIC DNA]</scope>
    <source>
        <strain evidence="2 3">E</strain>
    </source>
</reference>
<feature type="region of interest" description="Disordered" evidence="1">
    <location>
        <begin position="261"/>
        <end position="295"/>
    </location>
</feature>
<protein>
    <submittedName>
        <fullName evidence="2">Uncharacterized protein</fullName>
    </submittedName>
</protein>
<proteinExistence type="predicted"/>
<dbReference type="VEuPathDB" id="FungiDB:H257_17656"/>
<organism evidence="2 3">
    <name type="scientific">Aphanomyces astaci</name>
    <name type="common">Crayfish plague agent</name>
    <dbReference type="NCBI Taxonomy" id="112090"/>
    <lineage>
        <taxon>Eukaryota</taxon>
        <taxon>Sar</taxon>
        <taxon>Stramenopiles</taxon>
        <taxon>Oomycota</taxon>
        <taxon>Saprolegniomycetes</taxon>
        <taxon>Saprolegniales</taxon>
        <taxon>Verrucalvaceae</taxon>
        <taxon>Aphanomyces</taxon>
    </lineage>
</organism>